<evidence type="ECO:0000256" key="4">
    <source>
        <dbReference type="PIRSR" id="PIRSR606689-2"/>
    </source>
</evidence>
<dbReference type="GO" id="GO:0046872">
    <property type="term" value="F:metal ion binding"/>
    <property type="evidence" value="ECO:0007669"/>
    <property type="project" value="UniProtKB-KW"/>
</dbReference>
<dbReference type="Gene3D" id="3.40.50.300">
    <property type="entry name" value="P-loop containing nucleotide triphosphate hydrolases"/>
    <property type="match status" value="1"/>
</dbReference>
<dbReference type="InterPro" id="IPR006689">
    <property type="entry name" value="Small_GTPase_ARF/SAR"/>
</dbReference>
<organism evidence="7">
    <name type="scientific">Emiliania huxleyi</name>
    <name type="common">Coccolithophore</name>
    <name type="synonym">Pontosphaera huxleyi</name>
    <dbReference type="NCBI Taxonomy" id="2903"/>
    <lineage>
        <taxon>Eukaryota</taxon>
        <taxon>Haptista</taxon>
        <taxon>Haptophyta</taxon>
        <taxon>Prymnesiophyceae</taxon>
        <taxon>Isochrysidales</taxon>
        <taxon>Noelaerhabdaceae</taxon>
        <taxon>Emiliania</taxon>
    </lineage>
</organism>
<dbReference type="PANTHER" id="PTHR46090">
    <property type="entry name" value="ADP-RIBOSYLATION FACTOR-LIKE PROTEIN 13B"/>
    <property type="match status" value="1"/>
</dbReference>
<evidence type="ECO:0000256" key="5">
    <source>
        <dbReference type="RuleBase" id="RU003925"/>
    </source>
</evidence>
<name>A0A7S3U1I7_EMIHU</name>
<evidence type="ECO:0000256" key="1">
    <source>
        <dbReference type="ARBA" id="ARBA00022741"/>
    </source>
</evidence>
<evidence type="ECO:0000313" key="7">
    <source>
        <dbReference type="EMBL" id="CAE0598666.1"/>
    </source>
</evidence>
<feature type="compositionally biased region" description="Basic and acidic residues" evidence="6">
    <location>
        <begin position="253"/>
        <end position="264"/>
    </location>
</feature>
<feature type="binding site" evidence="3">
    <location>
        <begin position="157"/>
        <end position="160"/>
    </location>
    <ligand>
        <name>GTP</name>
        <dbReference type="ChEBI" id="CHEBI:37565"/>
    </ligand>
</feature>
<dbReference type="InterPro" id="IPR027417">
    <property type="entry name" value="P-loop_NTPase"/>
</dbReference>
<dbReference type="PROSITE" id="PS51417">
    <property type="entry name" value="ARF"/>
    <property type="match status" value="1"/>
</dbReference>
<feature type="binding site" evidence="3">
    <location>
        <position position="101"/>
    </location>
    <ligand>
        <name>GTP</name>
        <dbReference type="ChEBI" id="CHEBI:37565"/>
    </ligand>
</feature>
<comment type="similarity">
    <text evidence="5">Belongs to the small GTPase superfamily. Arf family.</text>
</comment>
<gene>
    <name evidence="7" type="ORF">EHUX00137_LOCUS46854</name>
</gene>
<dbReference type="SUPFAM" id="SSF52540">
    <property type="entry name" value="P-loop containing nucleoside triphosphate hydrolases"/>
    <property type="match status" value="1"/>
</dbReference>
<feature type="compositionally biased region" description="Basic residues" evidence="6">
    <location>
        <begin position="23"/>
        <end position="32"/>
    </location>
</feature>
<keyword evidence="2 3" id="KW-0342">GTP-binding</keyword>
<proteinExistence type="inferred from homology"/>
<evidence type="ECO:0000256" key="2">
    <source>
        <dbReference type="ARBA" id="ARBA00023134"/>
    </source>
</evidence>
<dbReference type="SMART" id="SM00177">
    <property type="entry name" value="ARF"/>
    <property type="match status" value="1"/>
</dbReference>
<dbReference type="InterPro" id="IPR051995">
    <property type="entry name" value="Ciliary_GTPase"/>
</dbReference>
<dbReference type="NCBIfam" id="TIGR00231">
    <property type="entry name" value="small_GTP"/>
    <property type="match status" value="1"/>
</dbReference>
<dbReference type="PANTHER" id="PTHR46090:SF2">
    <property type="entry name" value="ADP-RIBOSYLATION FACTOR-LIKE PROTEIN 13B"/>
    <property type="match status" value="1"/>
</dbReference>
<dbReference type="Pfam" id="PF00025">
    <property type="entry name" value="Arf"/>
    <property type="match status" value="1"/>
</dbReference>
<feature type="binding site" evidence="4">
    <location>
        <position position="79"/>
    </location>
    <ligand>
        <name>Mg(2+)</name>
        <dbReference type="ChEBI" id="CHEBI:18420"/>
    </ligand>
</feature>
<feature type="binding site" evidence="3">
    <location>
        <begin position="54"/>
        <end position="61"/>
    </location>
    <ligand>
        <name>GTP</name>
        <dbReference type="ChEBI" id="CHEBI:37565"/>
    </ligand>
</feature>
<evidence type="ECO:0000256" key="6">
    <source>
        <dbReference type="SAM" id="MobiDB-lite"/>
    </source>
</evidence>
<dbReference type="SMART" id="SM00175">
    <property type="entry name" value="RAB"/>
    <property type="match status" value="1"/>
</dbReference>
<feature type="binding site" evidence="4">
    <location>
        <position position="61"/>
    </location>
    <ligand>
        <name>Mg(2+)</name>
        <dbReference type="ChEBI" id="CHEBI:18420"/>
    </ligand>
</feature>
<protein>
    <submittedName>
        <fullName evidence="7">Uncharacterized protein</fullName>
    </submittedName>
</protein>
<feature type="region of interest" description="Disordered" evidence="6">
    <location>
        <begin position="10"/>
        <end position="45"/>
    </location>
</feature>
<keyword evidence="4" id="KW-0460">Magnesium</keyword>
<dbReference type="AlphaFoldDB" id="A0A7S3U1I7"/>
<dbReference type="SMART" id="SM00178">
    <property type="entry name" value="SAR"/>
    <property type="match status" value="1"/>
</dbReference>
<feature type="region of interest" description="Disordered" evidence="6">
    <location>
        <begin position="253"/>
        <end position="274"/>
    </location>
</feature>
<reference evidence="7" key="1">
    <citation type="submission" date="2021-01" db="EMBL/GenBank/DDBJ databases">
        <authorList>
            <person name="Corre E."/>
            <person name="Pelletier E."/>
            <person name="Niang G."/>
            <person name="Scheremetjew M."/>
            <person name="Finn R."/>
            <person name="Kale V."/>
            <person name="Holt S."/>
            <person name="Cochrane G."/>
            <person name="Meng A."/>
            <person name="Brown T."/>
            <person name="Cohen L."/>
        </authorList>
    </citation>
    <scope>NUCLEOTIDE SEQUENCE</scope>
    <source>
        <strain evidence="7">379</strain>
    </source>
</reference>
<dbReference type="PRINTS" id="PR00328">
    <property type="entry name" value="SAR1GTPBP"/>
</dbReference>
<keyword evidence="1 3" id="KW-0547">Nucleotide-binding</keyword>
<sequence length="289" mass="30835">MARRLCCWRAPSRRTSSAPEKPKRWRTARRSARVGPAPPAGSSSGAEQTWILLGCDGAGKSTLAAALCERASRSDTTPTCGFTTASATLRRQRLRLFDVGGGAGIRAIWDNYYAEAHAAIFVVDASDVERLEEARRLLHAACAHANLAGKPLLIVGNKSDLPHAAGTDELAAALGAHALAAGPRGVCRTSALSDAVAARERGGSDDSLASSLDWLATTVQQDFGSLEERRRRQAAEQAEEELRRKEERKARLAAKRAERERAEAAEQAASGEAVADLAEALDHTKLCDS</sequence>
<dbReference type="EMBL" id="HBIR01060288">
    <property type="protein sequence ID" value="CAE0598666.1"/>
    <property type="molecule type" value="Transcribed_RNA"/>
</dbReference>
<dbReference type="InterPro" id="IPR005225">
    <property type="entry name" value="Small_GTP-bd"/>
</dbReference>
<dbReference type="GO" id="GO:0005525">
    <property type="term" value="F:GTP binding"/>
    <property type="evidence" value="ECO:0007669"/>
    <property type="project" value="UniProtKB-KW"/>
</dbReference>
<dbReference type="GO" id="GO:0003924">
    <property type="term" value="F:GTPase activity"/>
    <property type="evidence" value="ECO:0007669"/>
    <property type="project" value="InterPro"/>
</dbReference>
<accession>A0A7S3U1I7</accession>
<evidence type="ECO:0000256" key="3">
    <source>
        <dbReference type="PIRSR" id="PIRSR606689-1"/>
    </source>
</evidence>
<keyword evidence="4" id="KW-0479">Metal-binding</keyword>